<dbReference type="CDD" id="cd00201">
    <property type="entry name" value="WW"/>
    <property type="match status" value="1"/>
</dbReference>
<name>A0AAD8L948_TARER</name>
<feature type="coiled-coil region" evidence="2">
    <location>
        <begin position="746"/>
        <end position="791"/>
    </location>
</feature>
<evidence type="ECO:0008006" key="8">
    <source>
        <dbReference type="Google" id="ProtNLM"/>
    </source>
</evidence>
<dbReference type="InterPro" id="IPR045148">
    <property type="entry name" value="TCRG1-like"/>
</dbReference>
<dbReference type="FunFam" id="1.10.10.440:FF:000021">
    <property type="entry name" value="pre-mRNA-processing protein 40C isoform X1"/>
    <property type="match status" value="1"/>
</dbReference>
<dbReference type="InterPro" id="IPR002713">
    <property type="entry name" value="FF_domain"/>
</dbReference>
<keyword evidence="7" id="KW-1185">Reference proteome</keyword>
<dbReference type="Pfam" id="PF01846">
    <property type="entry name" value="FF"/>
    <property type="match status" value="4"/>
</dbReference>
<dbReference type="AlphaFoldDB" id="A0AAD8L948"/>
<feature type="compositionally biased region" description="Basic residues" evidence="3">
    <location>
        <begin position="948"/>
        <end position="959"/>
    </location>
</feature>
<dbReference type="FunFam" id="1.10.10.440:FF:000020">
    <property type="entry name" value="Pre-mRNA-processing protein 40C"/>
    <property type="match status" value="1"/>
</dbReference>
<dbReference type="SMART" id="SM00441">
    <property type="entry name" value="FF"/>
    <property type="match status" value="5"/>
</dbReference>
<feature type="region of interest" description="Disordered" evidence="3">
    <location>
        <begin position="918"/>
        <end position="959"/>
    </location>
</feature>
<dbReference type="PANTHER" id="PTHR15377:SF3">
    <property type="entry name" value="WW DOMAIN-CONTAINING PROTEIN"/>
    <property type="match status" value="1"/>
</dbReference>
<feature type="domain" description="WW" evidence="4">
    <location>
        <begin position="405"/>
        <end position="432"/>
    </location>
</feature>
<feature type="compositionally biased region" description="Basic and acidic residues" evidence="3">
    <location>
        <begin position="918"/>
        <end position="937"/>
    </location>
</feature>
<dbReference type="FunFam" id="1.10.10.440:FF:000028">
    <property type="entry name" value="Pre-mRNA-processing protein 40C"/>
    <property type="match status" value="1"/>
</dbReference>
<comment type="caution">
    <text evidence="6">The sequence shown here is derived from an EMBL/GenBank/DDBJ whole genome shotgun (WGS) entry which is preliminary data.</text>
</comment>
<feature type="domain" description="FF" evidence="5">
    <location>
        <begin position="794"/>
        <end position="851"/>
    </location>
</feature>
<feature type="region of interest" description="Disordered" evidence="3">
    <location>
        <begin position="1"/>
        <end position="152"/>
    </location>
</feature>
<feature type="compositionally biased region" description="Polar residues" evidence="3">
    <location>
        <begin position="65"/>
        <end position="108"/>
    </location>
</feature>
<dbReference type="GO" id="GO:0003712">
    <property type="term" value="F:transcription coregulator activity"/>
    <property type="evidence" value="ECO:0007669"/>
    <property type="project" value="TreeGrafter"/>
</dbReference>
<dbReference type="InterPro" id="IPR001202">
    <property type="entry name" value="WW_dom"/>
</dbReference>
<dbReference type="InterPro" id="IPR036020">
    <property type="entry name" value="WW_dom_sf"/>
</dbReference>
<dbReference type="GO" id="GO:0070063">
    <property type="term" value="F:RNA polymerase binding"/>
    <property type="evidence" value="ECO:0007669"/>
    <property type="project" value="InterPro"/>
</dbReference>
<dbReference type="Pfam" id="PF00397">
    <property type="entry name" value="WW"/>
    <property type="match status" value="1"/>
</dbReference>
<dbReference type="SUPFAM" id="SSF81698">
    <property type="entry name" value="FF domain"/>
    <property type="match status" value="5"/>
</dbReference>
<reference evidence="6" key="1">
    <citation type="journal article" date="2023" name="bioRxiv">
        <title>Improved chromosome-level genome assembly for marigold (Tagetes erecta).</title>
        <authorList>
            <person name="Jiang F."/>
            <person name="Yuan L."/>
            <person name="Wang S."/>
            <person name="Wang H."/>
            <person name="Xu D."/>
            <person name="Wang A."/>
            <person name="Fan W."/>
        </authorList>
    </citation>
    <scope>NUCLEOTIDE SEQUENCE</scope>
    <source>
        <strain evidence="6">WSJ</strain>
        <tissue evidence="6">Leaf</tissue>
    </source>
</reference>
<feature type="region of interest" description="Disordered" evidence="3">
    <location>
        <begin position="456"/>
        <end position="481"/>
    </location>
</feature>
<feature type="domain" description="FF" evidence="5">
    <location>
        <begin position="556"/>
        <end position="610"/>
    </location>
</feature>
<gene>
    <name evidence="6" type="ORF">QVD17_03892</name>
</gene>
<dbReference type="PROSITE" id="PS01159">
    <property type="entry name" value="WW_DOMAIN_1"/>
    <property type="match status" value="2"/>
</dbReference>
<evidence type="ECO:0000259" key="5">
    <source>
        <dbReference type="PROSITE" id="PS51676"/>
    </source>
</evidence>
<sequence length="959" mass="106763">MHDSDTANIFNSHGHVPSAPSFLYNVQPPNATNINSESPRQSSSSTAVINSPGSSSFPRPPVPASSGTSFSYNIPQADIVSSHSTMAAESAKSEVQTQESTSATSLQPPVSLPGQLARPSSFLQGMTTQVRPPPSPVPVPREVPSNAANFSYNGNHQLLQKDLSVQSNVSGPSVPSVSSGPHSVSQHAYSTLGAMSSNSNFASPPFRMPSGPPFQPPPGAPRISVTSVPPGRPSATPVQPSSSPQQPFYGTYASTPTMVGPPQGVWLQSPPMGGLSRPQPLPYPPAFPGPFSMPAQRMPMPLVSQSNAQLPGTTIGVSDNMPHDLPPGTYNSKHLNAVGVKEESVSSDLLEAWSAHRTETGTIYYYNAVTGQSTYQKPVGFKGEPDKVFAQPTPISWEKCAGTDWSLVTTNDGKRYYYNAKTKLSSWQIPADVAELKKKQESDALKEQSVSMHNVTTLTEKGSGPLSLNAPAITTGGRDAVSPVSSSALDLIKKKLQDSTAPATTESELNGSLPADHIGKGPHNENGKDKVKDDNVDGNISNSSSDSDDVDNGPTKEECAIQFKEMLKERGVAPFSKWEKELPKFVFDPRFKAIPSYSARRAIFDHFVKTRAEEERKEKRAAQKAAIEGYKQLLDEAKEDLDHNTDYQTFKRKWGHDPRFEALDRKEREALLNERVVPLKKSVEEEARAKRVAVVSSFKSMLRDNKDITPASRWSKVKDIFRNDPRYKSVKHEDREDIFNEYIFELKESGVEAEREEKAKRDEEEKLKERERVLRKRKEREEQEVERVRSKTLKKEAVESYQALLVETIKDPQVSWTDAKPKLEKDPQRRAANPYLDQSDLEKLFREHIKLLYDRCANEYKALLAEVITTEAATKEYEDCKTVFTSWSTARHLLKDDTRYNKMPRKDRESLWRRHVEDLQRRRKSTVDQDLEKHGDGKTASSVDSRKHLSGYKRNHDRR</sequence>
<feature type="domain" description="WW" evidence="4">
    <location>
        <begin position="347"/>
        <end position="380"/>
    </location>
</feature>
<dbReference type="EMBL" id="JAUHHV010000001">
    <property type="protein sequence ID" value="KAK1438089.1"/>
    <property type="molecule type" value="Genomic_DNA"/>
</dbReference>
<evidence type="ECO:0000313" key="7">
    <source>
        <dbReference type="Proteomes" id="UP001229421"/>
    </source>
</evidence>
<dbReference type="PROSITE" id="PS50020">
    <property type="entry name" value="WW_DOMAIN_2"/>
    <property type="match status" value="2"/>
</dbReference>
<keyword evidence="2" id="KW-0175">Coiled coil</keyword>
<dbReference type="PANTHER" id="PTHR15377">
    <property type="entry name" value="TRANSCRIPTION ELONGATION REGULATOR 1"/>
    <property type="match status" value="1"/>
</dbReference>
<dbReference type="InterPro" id="IPR036517">
    <property type="entry name" value="FF_domain_sf"/>
</dbReference>
<keyword evidence="1" id="KW-0677">Repeat</keyword>
<feature type="domain" description="FF" evidence="5">
    <location>
        <begin position="623"/>
        <end position="678"/>
    </location>
</feature>
<evidence type="ECO:0000256" key="3">
    <source>
        <dbReference type="SAM" id="MobiDB-lite"/>
    </source>
</evidence>
<dbReference type="Proteomes" id="UP001229421">
    <property type="component" value="Unassembled WGS sequence"/>
</dbReference>
<dbReference type="SMART" id="SM00456">
    <property type="entry name" value="WW"/>
    <property type="match status" value="2"/>
</dbReference>
<feature type="compositionally biased region" description="Polar residues" evidence="3">
    <location>
        <begin position="1"/>
        <end position="11"/>
    </location>
</feature>
<feature type="region of interest" description="Disordered" evidence="3">
    <location>
        <begin position="200"/>
        <end position="255"/>
    </location>
</feature>
<evidence type="ECO:0000313" key="6">
    <source>
        <dbReference type="EMBL" id="KAK1438089.1"/>
    </source>
</evidence>
<dbReference type="SUPFAM" id="SSF51045">
    <property type="entry name" value="WW domain"/>
    <property type="match status" value="2"/>
</dbReference>
<feature type="compositionally biased region" description="Basic and acidic residues" evidence="3">
    <location>
        <begin position="517"/>
        <end position="535"/>
    </location>
</feature>
<dbReference type="Gene3D" id="2.20.70.10">
    <property type="match status" value="2"/>
</dbReference>
<feature type="region of interest" description="Disordered" evidence="3">
    <location>
        <begin position="500"/>
        <end position="555"/>
    </location>
</feature>
<feature type="compositionally biased region" description="Pro residues" evidence="3">
    <location>
        <begin position="206"/>
        <end position="220"/>
    </location>
</feature>
<evidence type="ECO:0000256" key="2">
    <source>
        <dbReference type="SAM" id="Coils"/>
    </source>
</evidence>
<dbReference type="FunFam" id="1.10.10.440:FF:000031">
    <property type="entry name" value="Pre-mRNA-processing protein 40C isoform C"/>
    <property type="match status" value="1"/>
</dbReference>
<proteinExistence type="predicted"/>
<feature type="compositionally biased region" description="Polar residues" evidence="3">
    <location>
        <begin position="27"/>
        <end position="57"/>
    </location>
</feature>
<accession>A0AAD8L948</accession>
<feature type="compositionally biased region" description="Pro residues" evidence="3">
    <location>
        <begin position="131"/>
        <end position="141"/>
    </location>
</feature>
<evidence type="ECO:0000259" key="4">
    <source>
        <dbReference type="PROSITE" id="PS50020"/>
    </source>
</evidence>
<protein>
    <recommendedName>
        <fullName evidence="8">Pre-mRNA-processing protein 40C</fullName>
    </recommendedName>
</protein>
<feature type="compositionally biased region" description="Polar residues" evidence="3">
    <location>
        <begin position="500"/>
        <end position="510"/>
    </location>
</feature>
<dbReference type="Gene3D" id="1.10.10.440">
    <property type="entry name" value="FF domain"/>
    <property type="match status" value="5"/>
</dbReference>
<organism evidence="6 7">
    <name type="scientific">Tagetes erecta</name>
    <name type="common">African marigold</name>
    <dbReference type="NCBI Taxonomy" id="13708"/>
    <lineage>
        <taxon>Eukaryota</taxon>
        <taxon>Viridiplantae</taxon>
        <taxon>Streptophyta</taxon>
        <taxon>Embryophyta</taxon>
        <taxon>Tracheophyta</taxon>
        <taxon>Spermatophyta</taxon>
        <taxon>Magnoliopsida</taxon>
        <taxon>eudicotyledons</taxon>
        <taxon>Gunneridae</taxon>
        <taxon>Pentapetalae</taxon>
        <taxon>asterids</taxon>
        <taxon>campanulids</taxon>
        <taxon>Asterales</taxon>
        <taxon>Asteraceae</taxon>
        <taxon>Asteroideae</taxon>
        <taxon>Heliantheae alliance</taxon>
        <taxon>Tageteae</taxon>
        <taxon>Tagetes</taxon>
    </lineage>
</organism>
<feature type="domain" description="FF" evidence="5">
    <location>
        <begin position="853"/>
        <end position="918"/>
    </location>
</feature>
<evidence type="ECO:0000256" key="1">
    <source>
        <dbReference type="ARBA" id="ARBA00022737"/>
    </source>
</evidence>
<feature type="domain" description="FF" evidence="5">
    <location>
        <begin position="691"/>
        <end position="745"/>
    </location>
</feature>
<dbReference type="PROSITE" id="PS51676">
    <property type="entry name" value="FF"/>
    <property type="match status" value="5"/>
</dbReference>
<dbReference type="GO" id="GO:0005634">
    <property type="term" value="C:nucleus"/>
    <property type="evidence" value="ECO:0007669"/>
    <property type="project" value="TreeGrafter"/>
</dbReference>